<dbReference type="Proteomes" id="UP000192610">
    <property type="component" value="Unassembled WGS sequence"/>
</dbReference>
<protein>
    <recommendedName>
        <fullName evidence="9">RNA polymerase sigma-70 factor</fullName>
    </recommendedName>
</protein>
<evidence type="ECO:0000256" key="3">
    <source>
        <dbReference type="ARBA" id="ARBA00023082"/>
    </source>
</evidence>
<reference evidence="8" key="1">
    <citation type="submission" date="2016-04" db="EMBL/GenBank/DDBJ databases">
        <authorList>
            <person name="Chen L."/>
            <person name="Zhuang W."/>
            <person name="Wang G."/>
        </authorList>
    </citation>
    <scope>NUCLEOTIDE SEQUENCE [LARGE SCALE GENOMIC DNA]</scope>
    <source>
        <strain evidence="8">17621</strain>
    </source>
</reference>
<keyword evidence="4" id="KW-0804">Transcription</keyword>
<evidence type="ECO:0000259" key="6">
    <source>
        <dbReference type="Pfam" id="PF08281"/>
    </source>
</evidence>
<keyword evidence="3" id="KW-0731">Sigma factor</keyword>
<feature type="domain" description="RNA polymerase sigma factor 70 region 4 type 2" evidence="6">
    <location>
        <begin position="122"/>
        <end position="173"/>
    </location>
</feature>
<keyword evidence="2" id="KW-0805">Transcription regulation</keyword>
<name>A0A1V9DXW4_9BACT</name>
<sequence length="207" mass="23766">MRSVPLEIDIIDTLKKGGPDALQSLLKQFYSPLCLFAERLLNDRAASEDIVGETFIKLWNKRGDFETTQNIKAFMYITVRNACLNYLKQAKRDSLNQKQLAYLTGEREEYILNEMIRAEVLKEIMSEINNLPEQCGKVLKLAYLEGLQNKDVAKVLNISVHTVKNQKARAIQLLKTRLRDRDILALLILCSFLKDTSYSCQNMHLPA</sequence>
<dbReference type="RefSeq" id="WP_081204724.1">
    <property type="nucleotide sequence ID" value="NZ_FOCZ01000004.1"/>
</dbReference>
<dbReference type="SUPFAM" id="SSF88946">
    <property type="entry name" value="Sigma2 domain of RNA polymerase sigma factors"/>
    <property type="match status" value="1"/>
</dbReference>
<dbReference type="InterPro" id="IPR014284">
    <property type="entry name" value="RNA_pol_sigma-70_dom"/>
</dbReference>
<accession>A0A1V9DXW4</accession>
<comment type="caution">
    <text evidence="7">The sequence shown here is derived from an EMBL/GenBank/DDBJ whole genome shotgun (WGS) entry which is preliminary data.</text>
</comment>
<proteinExistence type="inferred from homology"/>
<feature type="domain" description="RNA polymerase sigma-70 region 2" evidence="5">
    <location>
        <begin position="27"/>
        <end position="92"/>
    </location>
</feature>
<dbReference type="Pfam" id="PF08281">
    <property type="entry name" value="Sigma70_r4_2"/>
    <property type="match status" value="1"/>
</dbReference>
<dbReference type="PANTHER" id="PTHR43133">
    <property type="entry name" value="RNA POLYMERASE ECF-TYPE SIGMA FACTO"/>
    <property type="match status" value="1"/>
</dbReference>
<dbReference type="InterPro" id="IPR014327">
    <property type="entry name" value="RNA_pol_sigma70_bacteroid"/>
</dbReference>
<evidence type="ECO:0000256" key="1">
    <source>
        <dbReference type="ARBA" id="ARBA00010641"/>
    </source>
</evidence>
<keyword evidence="8" id="KW-1185">Reference proteome</keyword>
<dbReference type="GO" id="GO:0006352">
    <property type="term" value="P:DNA-templated transcription initiation"/>
    <property type="evidence" value="ECO:0007669"/>
    <property type="project" value="InterPro"/>
</dbReference>
<dbReference type="NCBIfam" id="TIGR02937">
    <property type="entry name" value="sigma70-ECF"/>
    <property type="match status" value="1"/>
</dbReference>
<evidence type="ECO:0000256" key="2">
    <source>
        <dbReference type="ARBA" id="ARBA00023015"/>
    </source>
</evidence>
<dbReference type="PANTHER" id="PTHR43133:SF46">
    <property type="entry name" value="RNA POLYMERASE SIGMA-70 FACTOR ECF SUBFAMILY"/>
    <property type="match status" value="1"/>
</dbReference>
<evidence type="ECO:0000313" key="8">
    <source>
        <dbReference type="Proteomes" id="UP000192610"/>
    </source>
</evidence>
<dbReference type="InterPro" id="IPR039425">
    <property type="entry name" value="RNA_pol_sigma-70-like"/>
</dbReference>
<dbReference type="GO" id="GO:0016987">
    <property type="term" value="F:sigma factor activity"/>
    <property type="evidence" value="ECO:0007669"/>
    <property type="project" value="UniProtKB-KW"/>
</dbReference>
<evidence type="ECO:0000259" key="5">
    <source>
        <dbReference type="Pfam" id="PF04542"/>
    </source>
</evidence>
<gene>
    <name evidence="7" type="ORF">A4H97_18540</name>
</gene>
<dbReference type="Gene3D" id="1.10.1740.10">
    <property type="match status" value="1"/>
</dbReference>
<dbReference type="InterPro" id="IPR036388">
    <property type="entry name" value="WH-like_DNA-bd_sf"/>
</dbReference>
<dbReference type="OrthoDB" id="656273at2"/>
<dbReference type="InterPro" id="IPR013249">
    <property type="entry name" value="RNA_pol_sigma70_r4_t2"/>
</dbReference>
<dbReference type="InterPro" id="IPR007627">
    <property type="entry name" value="RNA_pol_sigma70_r2"/>
</dbReference>
<dbReference type="Pfam" id="PF04542">
    <property type="entry name" value="Sigma70_r2"/>
    <property type="match status" value="1"/>
</dbReference>
<dbReference type="GO" id="GO:0003677">
    <property type="term" value="F:DNA binding"/>
    <property type="evidence" value="ECO:0007669"/>
    <property type="project" value="InterPro"/>
</dbReference>
<dbReference type="InterPro" id="IPR013324">
    <property type="entry name" value="RNA_pol_sigma_r3/r4-like"/>
</dbReference>
<comment type="similarity">
    <text evidence="1">Belongs to the sigma-70 factor family. ECF subfamily.</text>
</comment>
<dbReference type="EMBL" id="LVXG01000082">
    <property type="protein sequence ID" value="OQP38718.1"/>
    <property type="molecule type" value="Genomic_DNA"/>
</dbReference>
<dbReference type="AlphaFoldDB" id="A0A1V9DXW4"/>
<evidence type="ECO:0000256" key="4">
    <source>
        <dbReference type="ARBA" id="ARBA00023163"/>
    </source>
</evidence>
<dbReference type="NCBIfam" id="TIGR02985">
    <property type="entry name" value="Sig70_bacteroi1"/>
    <property type="match status" value="1"/>
</dbReference>
<dbReference type="SUPFAM" id="SSF88659">
    <property type="entry name" value="Sigma3 and sigma4 domains of RNA polymerase sigma factors"/>
    <property type="match status" value="1"/>
</dbReference>
<dbReference type="InterPro" id="IPR013325">
    <property type="entry name" value="RNA_pol_sigma_r2"/>
</dbReference>
<dbReference type="Gene3D" id="1.10.10.10">
    <property type="entry name" value="Winged helix-like DNA-binding domain superfamily/Winged helix DNA-binding domain"/>
    <property type="match status" value="1"/>
</dbReference>
<dbReference type="STRING" id="354355.SAMN05660816_02695"/>
<evidence type="ECO:0000313" key="7">
    <source>
        <dbReference type="EMBL" id="OQP38718.1"/>
    </source>
</evidence>
<evidence type="ECO:0008006" key="9">
    <source>
        <dbReference type="Google" id="ProtNLM"/>
    </source>
</evidence>
<organism evidence="7 8">
    <name type="scientific">Niastella yeongjuensis</name>
    <dbReference type="NCBI Taxonomy" id="354355"/>
    <lineage>
        <taxon>Bacteria</taxon>
        <taxon>Pseudomonadati</taxon>
        <taxon>Bacteroidota</taxon>
        <taxon>Chitinophagia</taxon>
        <taxon>Chitinophagales</taxon>
        <taxon>Chitinophagaceae</taxon>
        <taxon>Niastella</taxon>
    </lineage>
</organism>